<dbReference type="Pfam" id="PF13377">
    <property type="entry name" value="Peripla_BP_3"/>
    <property type="match status" value="1"/>
</dbReference>
<dbReference type="EMBL" id="JAQIFT010000069">
    <property type="protein sequence ID" value="MDA3733998.1"/>
    <property type="molecule type" value="Genomic_DNA"/>
</dbReference>
<dbReference type="PANTHER" id="PTHR30146">
    <property type="entry name" value="LACI-RELATED TRANSCRIPTIONAL REPRESSOR"/>
    <property type="match status" value="1"/>
</dbReference>
<dbReference type="InterPro" id="IPR010982">
    <property type="entry name" value="Lambda_DNA-bd_dom_sf"/>
</dbReference>
<dbReference type="PANTHER" id="PTHR30146:SF24">
    <property type="entry name" value="XYLOSE OPERON REGULATORY PROTEIN"/>
    <property type="match status" value="1"/>
</dbReference>
<sequence>MTIRELAELAQVSPATVSLVLNNKKGVAEETRKRVLELIAEHNYPIPQRGTPKSVPVNNNILFLKYIQDGMVVEENTGFISSIMESIEVNCRKEGYHLNILHSINQLDETLREIEYDNFSGVIVLGTELDSGDYEYLNQIPIPYVILDNSMTNFKCHSVVMDNRALVYEAIEHFVDLGFREVAYFKSNNAIHNFEERSQAFKEATEHFNISCKKENEFLITPTLLGAYESMKTYLQQGIKIAPCAFADNDIIAIGVMKALQEYGIRVPEDVSIIGVDDIQFSAIHSPSLSTMSIPKKLMGKLALKVLLEVMEDPTISSIKTYVGGEKIIRESVLS</sequence>
<dbReference type="RefSeq" id="WP_271013657.1">
    <property type="nucleotide sequence ID" value="NZ_JAQIFT010000069.1"/>
</dbReference>
<proteinExistence type="predicted"/>
<accession>A0AA42J3J7</accession>
<dbReference type="InterPro" id="IPR028082">
    <property type="entry name" value="Peripla_BP_I"/>
</dbReference>
<name>A0AA42J3J7_9FIRM</name>
<evidence type="ECO:0000256" key="1">
    <source>
        <dbReference type="ARBA" id="ARBA00023015"/>
    </source>
</evidence>
<dbReference type="PROSITE" id="PS50932">
    <property type="entry name" value="HTH_LACI_2"/>
    <property type="match status" value="1"/>
</dbReference>
<dbReference type="Pfam" id="PF00356">
    <property type="entry name" value="LacI"/>
    <property type="match status" value="1"/>
</dbReference>
<dbReference type="SMART" id="SM00354">
    <property type="entry name" value="HTH_LACI"/>
    <property type="match status" value="1"/>
</dbReference>
<dbReference type="SUPFAM" id="SSF53822">
    <property type="entry name" value="Periplasmic binding protein-like I"/>
    <property type="match status" value="1"/>
</dbReference>
<dbReference type="GO" id="GO:0003700">
    <property type="term" value="F:DNA-binding transcription factor activity"/>
    <property type="evidence" value="ECO:0007669"/>
    <property type="project" value="TreeGrafter"/>
</dbReference>
<evidence type="ECO:0000313" key="6">
    <source>
        <dbReference type="Proteomes" id="UP001169242"/>
    </source>
</evidence>
<keyword evidence="1" id="KW-0805">Transcription regulation</keyword>
<keyword evidence="6" id="KW-1185">Reference proteome</keyword>
<dbReference type="InterPro" id="IPR046335">
    <property type="entry name" value="LacI/GalR-like_sensor"/>
</dbReference>
<feature type="domain" description="HTH lacI-type" evidence="4">
    <location>
        <begin position="1"/>
        <end position="44"/>
    </location>
</feature>
<evidence type="ECO:0000256" key="3">
    <source>
        <dbReference type="ARBA" id="ARBA00023163"/>
    </source>
</evidence>
<dbReference type="Proteomes" id="UP001169242">
    <property type="component" value="Unassembled WGS sequence"/>
</dbReference>
<evidence type="ECO:0000259" key="4">
    <source>
        <dbReference type="PROSITE" id="PS50932"/>
    </source>
</evidence>
<comment type="caution">
    <text evidence="5">The sequence shown here is derived from an EMBL/GenBank/DDBJ whole genome shotgun (WGS) entry which is preliminary data.</text>
</comment>
<evidence type="ECO:0000256" key="2">
    <source>
        <dbReference type="ARBA" id="ARBA00023125"/>
    </source>
</evidence>
<evidence type="ECO:0000313" key="5">
    <source>
        <dbReference type="EMBL" id="MDA3733998.1"/>
    </source>
</evidence>
<keyword evidence="2 5" id="KW-0238">DNA-binding</keyword>
<dbReference type="Gene3D" id="3.40.50.2300">
    <property type="match status" value="2"/>
</dbReference>
<reference evidence="5" key="1">
    <citation type="journal article" date="2023" name="Int. J. Syst. Evol. Microbiol.">
        <title>&lt;i&gt;Holtiella tumoricola&lt;/i&gt; gen. nov. sp. nov., isolated from a human clinical sample.</title>
        <authorList>
            <person name="Allen-Vercoe E."/>
            <person name="Daigneault M.C."/>
            <person name="Vancuren S.J."/>
            <person name="Cochrane K."/>
            <person name="O'Neal L.L."/>
            <person name="Sankaranarayanan K."/>
            <person name="Lawson P.A."/>
        </authorList>
    </citation>
    <scope>NUCLEOTIDE SEQUENCE</scope>
    <source>
        <strain evidence="5">CC70A</strain>
    </source>
</reference>
<dbReference type="InterPro" id="IPR000843">
    <property type="entry name" value="HTH_LacI"/>
</dbReference>
<dbReference type="SUPFAM" id="SSF47413">
    <property type="entry name" value="lambda repressor-like DNA-binding domains"/>
    <property type="match status" value="1"/>
</dbReference>
<dbReference type="AlphaFoldDB" id="A0AA42J3J7"/>
<gene>
    <name evidence="5" type="ORF">PBV87_21215</name>
</gene>
<dbReference type="CDD" id="cd01392">
    <property type="entry name" value="HTH_LacI"/>
    <property type="match status" value="1"/>
</dbReference>
<dbReference type="GO" id="GO:0000976">
    <property type="term" value="F:transcription cis-regulatory region binding"/>
    <property type="evidence" value="ECO:0007669"/>
    <property type="project" value="TreeGrafter"/>
</dbReference>
<dbReference type="Gene3D" id="1.10.260.40">
    <property type="entry name" value="lambda repressor-like DNA-binding domains"/>
    <property type="match status" value="1"/>
</dbReference>
<keyword evidence="3" id="KW-0804">Transcription</keyword>
<organism evidence="5 6">
    <name type="scientific">Holtiella tumoricola</name>
    <dbReference type="NCBI Taxonomy" id="3018743"/>
    <lineage>
        <taxon>Bacteria</taxon>
        <taxon>Bacillati</taxon>
        <taxon>Bacillota</taxon>
        <taxon>Clostridia</taxon>
        <taxon>Lachnospirales</taxon>
        <taxon>Cellulosilyticaceae</taxon>
        <taxon>Holtiella</taxon>
    </lineage>
</organism>
<dbReference type="PROSITE" id="PS00356">
    <property type="entry name" value="HTH_LACI_1"/>
    <property type="match status" value="1"/>
</dbReference>
<protein>
    <submittedName>
        <fullName evidence="5">LacI family DNA-binding transcriptional regulator</fullName>
    </submittedName>
</protein>